<sequence length="57" mass="6862">MYIIFYYIGFLTFSFLGFKKIKYLFRFRGASLDIFIFLSLCSSKVNLIFLDSEFTFE</sequence>
<name>A0A2P5D9F8_PARAD</name>
<evidence type="ECO:0000313" key="2">
    <source>
        <dbReference type="EMBL" id="PON69906.1"/>
    </source>
</evidence>
<comment type="caution">
    <text evidence="2">The sequence shown here is derived from an EMBL/GenBank/DDBJ whole genome shotgun (WGS) entry which is preliminary data.</text>
</comment>
<keyword evidence="1" id="KW-1133">Transmembrane helix</keyword>
<dbReference type="AlphaFoldDB" id="A0A2P5D9F8"/>
<evidence type="ECO:0000256" key="1">
    <source>
        <dbReference type="SAM" id="Phobius"/>
    </source>
</evidence>
<protein>
    <submittedName>
        <fullName evidence="2">Uncharacterized protein</fullName>
    </submittedName>
</protein>
<evidence type="ECO:0000313" key="3">
    <source>
        <dbReference type="Proteomes" id="UP000237105"/>
    </source>
</evidence>
<gene>
    <name evidence="2" type="ORF">PanWU01x14_083700</name>
</gene>
<dbReference type="EMBL" id="JXTB01000053">
    <property type="protein sequence ID" value="PON69906.1"/>
    <property type="molecule type" value="Genomic_DNA"/>
</dbReference>
<reference evidence="3" key="1">
    <citation type="submission" date="2016-06" db="EMBL/GenBank/DDBJ databases">
        <title>Parallel loss of symbiosis genes in relatives of nitrogen-fixing non-legume Parasponia.</title>
        <authorList>
            <person name="Van Velzen R."/>
            <person name="Holmer R."/>
            <person name="Bu F."/>
            <person name="Rutten L."/>
            <person name="Van Zeijl A."/>
            <person name="Liu W."/>
            <person name="Santuari L."/>
            <person name="Cao Q."/>
            <person name="Sharma T."/>
            <person name="Shen D."/>
            <person name="Roswanjaya Y."/>
            <person name="Wardhani T."/>
            <person name="Kalhor M.S."/>
            <person name="Jansen J."/>
            <person name="Van den Hoogen J."/>
            <person name="Gungor B."/>
            <person name="Hartog M."/>
            <person name="Hontelez J."/>
            <person name="Verver J."/>
            <person name="Yang W.-C."/>
            <person name="Schijlen E."/>
            <person name="Repin R."/>
            <person name="Schilthuizen M."/>
            <person name="Schranz E."/>
            <person name="Heidstra R."/>
            <person name="Miyata K."/>
            <person name="Fedorova E."/>
            <person name="Kohlen W."/>
            <person name="Bisseling T."/>
            <person name="Smit S."/>
            <person name="Geurts R."/>
        </authorList>
    </citation>
    <scope>NUCLEOTIDE SEQUENCE [LARGE SCALE GENOMIC DNA]</scope>
    <source>
        <strain evidence="3">cv. WU1-14</strain>
    </source>
</reference>
<feature type="transmembrane region" description="Helical" evidence="1">
    <location>
        <begin position="6"/>
        <end position="25"/>
    </location>
</feature>
<keyword evidence="1" id="KW-0812">Transmembrane</keyword>
<proteinExistence type="predicted"/>
<keyword evidence="3" id="KW-1185">Reference proteome</keyword>
<accession>A0A2P5D9F8</accession>
<dbReference type="Proteomes" id="UP000237105">
    <property type="component" value="Unassembled WGS sequence"/>
</dbReference>
<organism evidence="2 3">
    <name type="scientific">Parasponia andersonii</name>
    <name type="common">Sponia andersonii</name>
    <dbReference type="NCBI Taxonomy" id="3476"/>
    <lineage>
        <taxon>Eukaryota</taxon>
        <taxon>Viridiplantae</taxon>
        <taxon>Streptophyta</taxon>
        <taxon>Embryophyta</taxon>
        <taxon>Tracheophyta</taxon>
        <taxon>Spermatophyta</taxon>
        <taxon>Magnoliopsida</taxon>
        <taxon>eudicotyledons</taxon>
        <taxon>Gunneridae</taxon>
        <taxon>Pentapetalae</taxon>
        <taxon>rosids</taxon>
        <taxon>fabids</taxon>
        <taxon>Rosales</taxon>
        <taxon>Cannabaceae</taxon>
        <taxon>Parasponia</taxon>
    </lineage>
</organism>
<keyword evidence="1" id="KW-0472">Membrane</keyword>